<evidence type="ECO:0000313" key="3">
    <source>
        <dbReference type="RefSeq" id="XP_006813253.1"/>
    </source>
</evidence>
<reference evidence="3" key="1">
    <citation type="submission" date="2025-08" db="UniProtKB">
        <authorList>
            <consortium name="RefSeq"/>
        </authorList>
    </citation>
    <scope>IDENTIFICATION</scope>
    <source>
        <tissue evidence="3">Testes</tissue>
    </source>
</reference>
<accession>A0ABM0LZR2</accession>
<dbReference type="RefSeq" id="XP_006813253.1">
    <property type="nucleotide sequence ID" value="XM_006813190.1"/>
</dbReference>
<protein>
    <submittedName>
        <fullName evidence="3">Glycogenin-1-like isoform X1</fullName>
    </submittedName>
</protein>
<feature type="compositionally biased region" description="Basic and acidic residues" evidence="1">
    <location>
        <begin position="1"/>
        <end position="17"/>
    </location>
</feature>
<feature type="region of interest" description="Disordered" evidence="1">
    <location>
        <begin position="334"/>
        <end position="362"/>
    </location>
</feature>
<feature type="region of interest" description="Disordered" evidence="1">
    <location>
        <begin position="1"/>
        <end position="30"/>
    </location>
</feature>
<gene>
    <name evidence="3" type="primary">LOC100372807</name>
</gene>
<keyword evidence="2" id="KW-1185">Reference proteome</keyword>
<dbReference type="Proteomes" id="UP000694865">
    <property type="component" value="Unplaced"/>
</dbReference>
<sequence>MIDENKSTDAHESKVPEPDEAEYPELTEEEKRVEELAAYVHKKLDESKEMSRSVKLLKFEGDGGKLTEIWGIVKPGVELSDESKDFHELTSEERRVEELAAYVHRKLGEPSEISRGEPFEEYSGEISELWGMVEQRDESLVECHKHRELSVEEKRVNDLAEYIHKRLGEAMWKMESDSGKGEDKKRENTYVLKRLEQLAKYINVKLDERMKKTRKTDVLSEQKRIIDLAKIINDKLHVISEEEIDDTTTDVHIQELSKDLFKSLLEIRQEKANRIKKEQEEMEMRKLFVKELLEEELTTHEVQTVLRKMDEPVKPLVPEETETMSSELGKLKLLSTATPPSSPTEPGVPAHPVDSRTRQFQWEQGQIDYLGEDRFENIKKKLDEKINNGP</sequence>
<evidence type="ECO:0000313" key="2">
    <source>
        <dbReference type="Proteomes" id="UP000694865"/>
    </source>
</evidence>
<feature type="compositionally biased region" description="Acidic residues" evidence="1">
    <location>
        <begin position="18"/>
        <end position="28"/>
    </location>
</feature>
<name>A0ABM0LZR2_SACKO</name>
<organism evidence="2 3">
    <name type="scientific">Saccoglossus kowalevskii</name>
    <name type="common">Acorn worm</name>
    <dbReference type="NCBI Taxonomy" id="10224"/>
    <lineage>
        <taxon>Eukaryota</taxon>
        <taxon>Metazoa</taxon>
        <taxon>Hemichordata</taxon>
        <taxon>Enteropneusta</taxon>
        <taxon>Harrimaniidae</taxon>
        <taxon>Saccoglossus</taxon>
    </lineage>
</organism>
<evidence type="ECO:0000256" key="1">
    <source>
        <dbReference type="SAM" id="MobiDB-lite"/>
    </source>
</evidence>
<proteinExistence type="predicted"/>
<dbReference type="GeneID" id="100372807"/>